<dbReference type="AlphaFoldDB" id="A0A8J4B610"/>
<evidence type="ECO:0000313" key="1">
    <source>
        <dbReference type="EMBL" id="GIL54810.1"/>
    </source>
</evidence>
<dbReference type="Proteomes" id="UP000747399">
    <property type="component" value="Unassembled WGS sequence"/>
</dbReference>
<proteinExistence type="predicted"/>
<sequence length="151" mass="16813">MDKAEEILCVINSQSKIQGKDWAKSAEFKSRSLAATFMEEPFTVVEVQKALKRLSNGKSCGFGKISAECLKKATRTVDGKEINMLVFHLHTLFEHIRSTGDFPAQFEVSALTPIHKKGDVRDMGNYRGLAVGSALAKMYAFLLENRLSLWG</sequence>
<keyword evidence="2" id="KW-1185">Reference proteome</keyword>
<organism evidence="1 2">
    <name type="scientific">Volvox africanus</name>
    <dbReference type="NCBI Taxonomy" id="51714"/>
    <lineage>
        <taxon>Eukaryota</taxon>
        <taxon>Viridiplantae</taxon>
        <taxon>Chlorophyta</taxon>
        <taxon>core chlorophytes</taxon>
        <taxon>Chlorophyceae</taxon>
        <taxon>CS clade</taxon>
        <taxon>Chlamydomonadales</taxon>
        <taxon>Volvocaceae</taxon>
        <taxon>Volvox</taxon>
    </lineage>
</organism>
<dbReference type="EMBL" id="BNCO01000019">
    <property type="protein sequence ID" value="GIL54810.1"/>
    <property type="molecule type" value="Genomic_DNA"/>
</dbReference>
<accession>A0A8J4B610</accession>
<reference evidence="1" key="1">
    <citation type="journal article" date="2021" name="Proc. Natl. Acad. Sci. U.S.A.">
        <title>Three genomes in the algal genus Volvox reveal the fate of a haploid sex-determining region after a transition to homothallism.</title>
        <authorList>
            <person name="Yamamoto K."/>
            <person name="Hamaji T."/>
            <person name="Kawai-Toyooka H."/>
            <person name="Matsuzaki R."/>
            <person name="Takahashi F."/>
            <person name="Nishimura Y."/>
            <person name="Kawachi M."/>
            <person name="Noguchi H."/>
            <person name="Minakuchi Y."/>
            <person name="Umen J.G."/>
            <person name="Toyoda A."/>
            <person name="Nozaki H."/>
        </authorList>
    </citation>
    <scope>NUCLEOTIDE SEQUENCE</scope>
    <source>
        <strain evidence="1">NIES-3780</strain>
    </source>
</reference>
<protein>
    <submittedName>
        <fullName evidence="1">Uncharacterized protein</fullName>
    </submittedName>
</protein>
<name>A0A8J4B610_9CHLO</name>
<evidence type="ECO:0000313" key="2">
    <source>
        <dbReference type="Proteomes" id="UP000747399"/>
    </source>
</evidence>
<gene>
    <name evidence="1" type="ORF">Vafri_10509</name>
</gene>
<feature type="non-terminal residue" evidence="1">
    <location>
        <position position="151"/>
    </location>
</feature>
<comment type="caution">
    <text evidence="1">The sequence shown here is derived from an EMBL/GenBank/DDBJ whole genome shotgun (WGS) entry which is preliminary data.</text>
</comment>